<dbReference type="InterPro" id="IPR036162">
    <property type="entry name" value="Resolvase-like_N_sf"/>
</dbReference>
<dbReference type="Pfam" id="PF02796">
    <property type="entry name" value="HTH_7"/>
    <property type="match status" value="1"/>
</dbReference>
<dbReference type="EMBL" id="CP063164">
    <property type="protein sequence ID" value="QOR61837.1"/>
    <property type="molecule type" value="Genomic_DNA"/>
</dbReference>
<protein>
    <submittedName>
        <fullName evidence="2">Recombinase family protein</fullName>
    </submittedName>
</protein>
<dbReference type="InterPro" id="IPR006120">
    <property type="entry name" value="Resolvase_HTH_dom"/>
</dbReference>
<proteinExistence type="predicted"/>
<dbReference type="Gene3D" id="3.40.50.1390">
    <property type="entry name" value="Resolvase, N-terminal catalytic domain"/>
    <property type="match status" value="1"/>
</dbReference>
<dbReference type="Proteomes" id="UP000595074">
    <property type="component" value="Chromosome"/>
</dbReference>
<keyword evidence="3" id="KW-1185">Reference proteome</keyword>
<evidence type="ECO:0000259" key="1">
    <source>
        <dbReference type="SMART" id="SM00857"/>
    </source>
</evidence>
<dbReference type="KEGG" id="sinu:IMZ28_10520"/>
<evidence type="ECO:0000313" key="2">
    <source>
        <dbReference type="EMBL" id="QOR61837.1"/>
    </source>
</evidence>
<dbReference type="Pfam" id="PF00239">
    <property type="entry name" value="Resolvase"/>
    <property type="match status" value="1"/>
</dbReference>
<sequence length="225" mass="25527">MTYAYLRQMPNCSNLSQQQRNILSFALTQGLQIDKEVIEYSTKNRPIEEREEFEKFLHSLNEGEDMIVVEHLAILSDGVEELVKVINCMLSREIVLYIANTGTVIKKEAVLVDVFPLLNDLREAQKAKTGQIGRPKGSRSSSKFDVYQPQIISLLKEGKSVSAIARELGVSRSSLKDYIESRGIRELVEGSWMEISSPRQIPGVDNTVLICPFEQDNNNHNEERI</sequence>
<organism evidence="2 3">
    <name type="scientific">Sulfurovum indicum</name>
    <dbReference type="NCBI Taxonomy" id="2779528"/>
    <lineage>
        <taxon>Bacteria</taxon>
        <taxon>Pseudomonadati</taxon>
        <taxon>Campylobacterota</taxon>
        <taxon>Epsilonproteobacteria</taxon>
        <taxon>Campylobacterales</taxon>
        <taxon>Sulfurovaceae</taxon>
        <taxon>Sulfurovum</taxon>
    </lineage>
</organism>
<evidence type="ECO:0000313" key="3">
    <source>
        <dbReference type="Proteomes" id="UP000595074"/>
    </source>
</evidence>
<dbReference type="SMART" id="SM00857">
    <property type="entry name" value="Resolvase"/>
    <property type="match status" value="1"/>
</dbReference>
<accession>A0A7M1S335</accession>
<gene>
    <name evidence="2" type="ORF">IMZ28_10520</name>
</gene>
<dbReference type="Gene3D" id="1.10.10.60">
    <property type="entry name" value="Homeodomain-like"/>
    <property type="match status" value="1"/>
</dbReference>
<reference evidence="2 3" key="1">
    <citation type="submission" date="2020-10" db="EMBL/GenBank/DDBJ databases">
        <title>The genome of sulfurovum sp.</title>
        <authorList>
            <person name="Xie S."/>
            <person name="Shao Z."/>
            <person name="Jiang L."/>
        </authorList>
    </citation>
    <scope>NUCLEOTIDE SEQUENCE [LARGE SCALE GENOMIC DNA]</scope>
    <source>
        <strain evidence="2 3">ST-419</strain>
    </source>
</reference>
<dbReference type="AlphaFoldDB" id="A0A7M1S335"/>
<feature type="domain" description="Resolvase/invertase-type recombinase catalytic" evidence="1">
    <location>
        <begin position="2"/>
        <end position="132"/>
    </location>
</feature>
<dbReference type="GO" id="GO:0003677">
    <property type="term" value="F:DNA binding"/>
    <property type="evidence" value="ECO:0007669"/>
    <property type="project" value="InterPro"/>
</dbReference>
<dbReference type="GO" id="GO:0000150">
    <property type="term" value="F:DNA strand exchange activity"/>
    <property type="evidence" value="ECO:0007669"/>
    <property type="project" value="InterPro"/>
</dbReference>
<name>A0A7M1S335_9BACT</name>
<dbReference type="SUPFAM" id="SSF53041">
    <property type="entry name" value="Resolvase-like"/>
    <property type="match status" value="1"/>
</dbReference>
<dbReference type="RefSeq" id="WP_197548546.1">
    <property type="nucleotide sequence ID" value="NZ_CP063164.1"/>
</dbReference>
<dbReference type="InterPro" id="IPR006119">
    <property type="entry name" value="Resolv_N"/>
</dbReference>